<feature type="domain" description="Cathepsin propeptide inhibitor" evidence="5">
    <location>
        <begin position="22"/>
        <end position="77"/>
    </location>
</feature>
<evidence type="ECO:0000256" key="3">
    <source>
        <dbReference type="SAM" id="SignalP"/>
    </source>
</evidence>
<keyword evidence="3" id="KW-0732">Signal</keyword>
<dbReference type="Pfam" id="PF00112">
    <property type="entry name" value="Peptidase_C1"/>
    <property type="match status" value="1"/>
</dbReference>
<dbReference type="Pfam" id="PF08246">
    <property type="entry name" value="Inhibitor_I29"/>
    <property type="match status" value="1"/>
</dbReference>
<evidence type="ECO:0000259" key="4">
    <source>
        <dbReference type="SMART" id="SM00645"/>
    </source>
</evidence>
<dbReference type="GO" id="GO:0006508">
    <property type="term" value="P:proteolysis"/>
    <property type="evidence" value="ECO:0007669"/>
    <property type="project" value="UniProtKB-KW"/>
</dbReference>
<dbReference type="GO" id="GO:0008234">
    <property type="term" value="F:cysteine-type peptidase activity"/>
    <property type="evidence" value="ECO:0007669"/>
    <property type="project" value="InterPro"/>
</dbReference>
<reference evidence="6" key="1">
    <citation type="submission" date="2022-10" db="EMBL/GenBank/DDBJ databases">
        <title>Novel sulphate-reducing endosymbionts in the free-living metamonad Anaeramoeba.</title>
        <authorList>
            <person name="Jerlstrom-Hultqvist J."/>
            <person name="Cepicka I."/>
            <person name="Gallot-Lavallee L."/>
            <person name="Salas-Leiva D."/>
            <person name="Curtis B.A."/>
            <person name="Zahonova K."/>
            <person name="Pipaliya S."/>
            <person name="Dacks J."/>
            <person name="Roger A.J."/>
        </authorList>
    </citation>
    <scope>NUCLEOTIDE SEQUENCE</scope>
    <source>
        <strain evidence="6">BMAN</strain>
    </source>
</reference>
<dbReference type="InterPro" id="IPR025661">
    <property type="entry name" value="Pept_asp_AS"/>
</dbReference>
<dbReference type="CDD" id="cd02248">
    <property type="entry name" value="Peptidase_C1A"/>
    <property type="match status" value="1"/>
</dbReference>
<dbReference type="InterPro" id="IPR013201">
    <property type="entry name" value="Prot_inhib_I29"/>
</dbReference>
<dbReference type="EMBL" id="JAPDFW010000063">
    <property type="protein sequence ID" value="KAJ5076044.1"/>
    <property type="molecule type" value="Genomic_DNA"/>
</dbReference>
<evidence type="ECO:0000256" key="1">
    <source>
        <dbReference type="ARBA" id="ARBA00008455"/>
    </source>
</evidence>
<dbReference type="OMA" id="ASNWAYY"/>
<dbReference type="PANTHER" id="PTHR12411">
    <property type="entry name" value="CYSTEINE PROTEASE FAMILY C1-RELATED"/>
    <property type="match status" value="1"/>
</dbReference>
<name>A0A9Q0RDE9_ANAIG</name>
<keyword evidence="6" id="KW-0645">Protease</keyword>
<comment type="caution">
    <text evidence="6">The sequence shown here is derived from an EMBL/GenBank/DDBJ whole genome shotgun (WGS) entry which is preliminary data.</text>
</comment>
<evidence type="ECO:0000313" key="7">
    <source>
        <dbReference type="Proteomes" id="UP001149090"/>
    </source>
</evidence>
<feature type="signal peptide" evidence="3">
    <location>
        <begin position="1"/>
        <end position="15"/>
    </location>
</feature>
<dbReference type="InterPro" id="IPR000169">
    <property type="entry name" value="Pept_cys_AS"/>
</dbReference>
<dbReference type="OrthoDB" id="10253408at2759"/>
<accession>A0A9Q0RDE9</accession>
<evidence type="ECO:0000313" key="6">
    <source>
        <dbReference type="EMBL" id="KAJ5076044.1"/>
    </source>
</evidence>
<feature type="chain" id="PRO_5040415830" evidence="3">
    <location>
        <begin position="16"/>
        <end position="316"/>
    </location>
</feature>
<keyword evidence="7" id="KW-1185">Reference proteome</keyword>
<dbReference type="Gene3D" id="3.90.70.10">
    <property type="entry name" value="Cysteine proteinases"/>
    <property type="match status" value="1"/>
</dbReference>
<dbReference type="InterPro" id="IPR038765">
    <property type="entry name" value="Papain-like_cys_pep_sf"/>
</dbReference>
<dbReference type="InterPro" id="IPR013128">
    <property type="entry name" value="Peptidase_C1A"/>
</dbReference>
<evidence type="ECO:0000259" key="5">
    <source>
        <dbReference type="SMART" id="SM00848"/>
    </source>
</evidence>
<proteinExistence type="inferred from homology"/>
<feature type="domain" description="Peptidase C1A papain C-terminal" evidence="4">
    <location>
        <begin position="101"/>
        <end position="311"/>
    </location>
</feature>
<keyword evidence="2" id="KW-1015">Disulfide bond</keyword>
<comment type="similarity">
    <text evidence="1">Belongs to the peptidase C1 family.</text>
</comment>
<gene>
    <name evidence="6" type="ORF">M0811_06906</name>
</gene>
<sequence length="316" mass="34721">MKAIILVLLIVFVTCSPYQKMFEKFKAKYNKQYSEEEEAMRYKIFRDNVKIIEAHNKKGSSSKFGVNKFADLTSAEFQSKYLKPIKIEDQKETVSPRVKDLPTSINWKDKGAVTPVKNQGSCGSCWAFSTTGAIEGCAEIASGKLNSLSEQELVDCDTTDQGCDGGLMENALQWVIDNGGLCSEEKYPYVGVDQSCTKDKCQSVSTLTGYQTITKGDLTGLATACAEHGPISVGVDASIAWQFYIGGIILDIECGKDIDHGVLLVGYNTEKTDNYWLVKNSWGASWGESGYVRLEYDKDTCGIADYANYGTGCKAL</sequence>
<dbReference type="AlphaFoldDB" id="A0A9Q0RDE9"/>
<dbReference type="PRINTS" id="PR00705">
    <property type="entry name" value="PAPAIN"/>
</dbReference>
<dbReference type="SMART" id="SM00645">
    <property type="entry name" value="Pept_C1"/>
    <property type="match status" value="1"/>
</dbReference>
<dbReference type="PROSITE" id="PS00639">
    <property type="entry name" value="THIOL_PROTEASE_HIS"/>
    <property type="match status" value="1"/>
</dbReference>
<dbReference type="SUPFAM" id="SSF54001">
    <property type="entry name" value="Cysteine proteinases"/>
    <property type="match status" value="1"/>
</dbReference>
<dbReference type="PROSITE" id="PS00139">
    <property type="entry name" value="THIOL_PROTEASE_CYS"/>
    <property type="match status" value="1"/>
</dbReference>
<keyword evidence="6" id="KW-0378">Hydrolase</keyword>
<dbReference type="FunFam" id="3.90.70.10:FF:000109">
    <property type="entry name" value="Cysteine protease"/>
    <property type="match status" value="1"/>
</dbReference>
<dbReference type="InterPro" id="IPR000668">
    <property type="entry name" value="Peptidase_C1A_C"/>
</dbReference>
<dbReference type="PROSITE" id="PS00640">
    <property type="entry name" value="THIOL_PROTEASE_ASN"/>
    <property type="match status" value="1"/>
</dbReference>
<dbReference type="InterPro" id="IPR039417">
    <property type="entry name" value="Peptidase_C1A_papain-like"/>
</dbReference>
<evidence type="ECO:0000256" key="2">
    <source>
        <dbReference type="ARBA" id="ARBA00023157"/>
    </source>
</evidence>
<organism evidence="6 7">
    <name type="scientific">Anaeramoeba ignava</name>
    <name type="common">Anaerobic marine amoeba</name>
    <dbReference type="NCBI Taxonomy" id="1746090"/>
    <lineage>
        <taxon>Eukaryota</taxon>
        <taxon>Metamonada</taxon>
        <taxon>Anaeramoebidae</taxon>
        <taxon>Anaeramoeba</taxon>
    </lineage>
</organism>
<dbReference type="InterPro" id="IPR025660">
    <property type="entry name" value="Pept_his_AS"/>
</dbReference>
<dbReference type="SMART" id="SM00848">
    <property type="entry name" value="Inhibitor_I29"/>
    <property type="match status" value="1"/>
</dbReference>
<protein>
    <submittedName>
        <fullName evidence="6">Cysteine protease rdl2-related</fullName>
    </submittedName>
</protein>
<dbReference type="Proteomes" id="UP001149090">
    <property type="component" value="Unassembled WGS sequence"/>
</dbReference>